<evidence type="ECO:0000313" key="1">
    <source>
        <dbReference type="EMBL" id="TCC51278.1"/>
    </source>
</evidence>
<gene>
    <name evidence="1" type="ORF">E0H75_14250</name>
</gene>
<dbReference type="EMBL" id="SJKD01000002">
    <property type="protein sequence ID" value="TCC51278.1"/>
    <property type="molecule type" value="Genomic_DNA"/>
</dbReference>
<comment type="caution">
    <text evidence="1">The sequence shown here is derived from an EMBL/GenBank/DDBJ whole genome shotgun (WGS) entry which is preliminary data.</text>
</comment>
<accession>A0A4R0K0V5</accession>
<keyword evidence="2" id="KW-1185">Reference proteome</keyword>
<name>A0A4R0K0V5_9ACTN</name>
<reference evidence="1 2" key="1">
    <citation type="submission" date="2019-02" db="EMBL/GenBank/DDBJ databases">
        <title>Kribbella capetownensis sp. nov. and Kribbella speibonae sp. nov., isolated from soil.</title>
        <authorList>
            <person name="Curtis S.M."/>
            <person name="Norton I."/>
            <person name="Everest G.J."/>
            <person name="Meyers P.R."/>
        </authorList>
    </citation>
    <scope>NUCLEOTIDE SEQUENCE [LARGE SCALE GENOMIC DNA]</scope>
    <source>
        <strain evidence="1 2">YM53</strain>
    </source>
</reference>
<proteinExistence type="predicted"/>
<sequence>MRGDLQKTGHYVFNNTDSHEDYLQALMSTVGELDAILKPYGIARRIYACRAGRAGVPPLDRRGVRADP</sequence>
<dbReference type="OrthoDB" id="9950771at2"/>
<dbReference type="AlphaFoldDB" id="A0A4R0K0V5"/>
<dbReference type="Proteomes" id="UP000293342">
    <property type="component" value="Unassembled WGS sequence"/>
</dbReference>
<dbReference type="RefSeq" id="WP_131513962.1">
    <property type="nucleotide sequence ID" value="NZ_SJKD01000002.1"/>
</dbReference>
<protein>
    <submittedName>
        <fullName evidence="1">Uncharacterized protein</fullName>
    </submittedName>
</protein>
<evidence type="ECO:0000313" key="2">
    <source>
        <dbReference type="Proteomes" id="UP000293342"/>
    </source>
</evidence>
<organism evidence="1 2">
    <name type="scientific">Kribbella capetownensis</name>
    <dbReference type="NCBI Taxonomy" id="1572659"/>
    <lineage>
        <taxon>Bacteria</taxon>
        <taxon>Bacillati</taxon>
        <taxon>Actinomycetota</taxon>
        <taxon>Actinomycetes</taxon>
        <taxon>Propionibacteriales</taxon>
        <taxon>Kribbellaceae</taxon>
        <taxon>Kribbella</taxon>
    </lineage>
</organism>